<proteinExistence type="predicted"/>
<evidence type="ECO:0000313" key="1">
    <source>
        <dbReference type="EMBL" id="GMQ33160.1"/>
    </source>
</evidence>
<dbReference type="RefSeq" id="WP_338227936.1">
    <property type="nucleotide sequence ID" value="NZ_BTPE01000004.1"/>
</dbReference>
<reference evidence="1 2" key="1">
    <citation type="submission" date="2023-08" db="EMBL/GenBank/DDBJ databases">
        <title>Draft genome sequence of Algoriphagus taiwanensis.</title>
        <authorList>
            <person name="Takatani N."/>
            <person name="Hosokawa M."/>
            <person name="Sawabe T."/>
        </authorList>
    </citation>
    <scope>NUCLEOTIDE SEQUENCE [LARGE SCALE GENOMIC DNA]</scope>
    <source>
        <strain evidence="1 2">JCM 19755</strain>
    </source>
</reference>
<gene>
    <name evidence="1" type="ORF">Ataiwa_14320</name>
</gene>
<dbReference type="EMBL" id="BTPE01000004">
    <property type="protein sequence ID" value="GMQ33160.1"/>
    <property type="molecule type" value="Genomic_DNA"/>
</dbReference>
<comment type="caution">
    <text evidence="1">The sequence shown here is derived from an EMBL/GenBank/DDBJ whole genome shotgun (WGS) entry which is preliminary data.</text>
</comment>
<protein>
    <recommendedName>
        <fullName evidence="3">CHAD domain-containing protein</fullName>
    </recommendedName>
</protein>
<evidence type="ECO:0008006" key="3">
    <source>
        <dbReference type="Google" id="ProtNLM"/>
    </source>
</evidence>
<accession>A0ABQ6Q0V5</accession>
<name>A0ABQ6Q0V5_9BACT</name>
<evidence type="ECO:0000313" key="2">
    <source>
        <dbReference type="Proteomes" id="UP001307705"/>
    </source>
</evidence>
<sequence>MLSSTETKDSIRDFFNKRHTSLGFMLRYSHRKFSQAAFHRFRVEIKKLKALLALLDHESADFSRKKVYAPIKKLYVQAGHVRELQVEKELIHTQIQPGQLGNFFLKLQNEIQQKRESFFATRTLKNRKKADRSLFKIGQEIEKLGTINRAEILQKSKEKIKNLLKEGIESHNAHELRIQLKLLKNLQEILGMRPLPANGPEEELMKLLGDWHDLEVLVQRMNHSPLKKDLPAEEKKDLEKVIRALDSKRSNLLTDIQIKAPSLLT</sequence>
<dbReference type="Gene3D" id="1.40.20.10">
    <property type="entry name" value="CHAD domain"/>
    <property type="match status" value="1"/>
</dbReference>
<dbReference type="Proteomes" id="UP001307705">
    <property type="component" value="Unassembled WGS sequence"/>
</dbReference>
<dbReference type="InterPro" id="IPR038186">
    <property type="entry name" value="CHAD_dom_sf"/>
</dbReference>
<organism evidence="1 2">
    <name type="scientific">Algoriphagus taiwanensis</name>
    <dbReference type="NCBI Taxonomy" id="1445656"/>
    <lineage>
        <taxon>Bacteria</taxon>
        <taxon>Pseudomonadati</taxon>
        <taxon>Bacteroidota</taxon>
        <taxon>Cytophagia</taxon>
        <taxon>Cytophagales</taxon>
        <taxon>Cyclobacteriaceae</taxon>
        <taxon>Algoriphagus</taxon>
    </lineage>
</organism>
<keyword evidence="2" id="KW-1185">Reference proteome</keyword>